<evidence type="ECO:0000313" key="10">
    <source>
        <dbReference type="Proteomes" id="UP000033856"/>
    </source>
</evidence>
<dbReference type="PROSITE" id="PS50059">
    <property type="entry name" value="FKBP_PPIASE"/>
    <property type="match status" value="1"/>
</dbReference>
<dbReference type="PANTHER" id="PTHR43811:SF19">
    <property type="entry name" value="39 KDA FK506-BINDING NUCLEAR PROTEIN"/>
    <property type="match status" value="1"/>
</dbReference>
<dbReference type="PANTHER" id="PTHR43811">
    <property type="entry name" value="FKBP-TYPE PEPTIDYL-PROLYL CIS-TRANS ISOMERASE FKPA"/>
    <property type="match status" value="1"/>
</dbReference>
<keyword evidence="7" id="KW-1133">Transmembrane helix</keyword>
<dbReference type="EC" id="5.2.1.8" evidence="6"/>
<evidence type="ECO:0000256" key="5">
    <source>
        <dbReference type="PROSITE-ProRule" id="PRU00277"/>
    </source>
</evidence>
<comment type="similarity">
    <text evidence="2 6">Belongs to the FKBP-type PPIase family.</text>
</comment>
<dbReference type="SUPFAM" id="SSF54534">
    <property type="entry name" value="FKBP-like"/>
    <property type="match status" value="1"/>
</dbReference>
<evidence type="ECO:0000256" key="1">
    <source>
        <dbReference type="ARBA" id="ARBA00000971"/>
    </source>
</evidence>
<dbReference type="PATRIC" id="fig|1618667.3.peg.5"/>
<dbReference type="EMBL" id="LCCD01000001">
    <property type="protein sequence ID" value="KKS25789.1"/>
    <property type="molecule type" value="Genomic_DNA"/>
</dbReference>
<keyword evidence="4 5" id="KW-0413">Isomerase</keyword>
<evidence type="ECO:0000256" key="4">
    <source>
        <dbReference type="ARBA" id="ARBA00023235"/>
    </source>
</evidence>
<dbReference type="Gene3D" id="3.10.50.40">
    <property type="match status" value="1"/>
</dbReference>
<evidence type="ECO:0000256" key="6">
    <source>
        <dbReference type="RuleBase" id="RU003915"/>
    </source>
</evidence>
<keyword evidence="7" id="KW-0812">Transmembrane</keyword>
<dbReference type="AlphaFoldDB" id="A0A0G0XLN5"/>
<dbReference type="FunFam" id="3.10.50.40:FF:000006">
    <property type="entry name" value="Peptidyl-prolyl cis-trans isomerase"/>
    <property type="match status" value="1"/>
</dbReference>
<dbReference type="InterPro" id="IPR046357">
    <property type="entry name" value="PPIase_dom_sf"/>
</dbReference>
<proteinExistence type="inferred from homology"/>
<feature type="transmembrane region" description="Helical" evidence="7">
    <location>
        <begin position="6"/>
        <end position="23"/>
    </location>
</feature>
<feature type="domain" description="PPIase FKBP-type" evidence="8">
    <location>
        <begin position="82"/>
        <end position="171"/>
    </location>
</feature>
<dbReference type="Proteomes" id="UP000033856">
    <property type="component" value="Unassembled WGS sequence"/>
</dbReference>
<evidence type="ECO:0000256" key="7">
    <source>
        <dbReference type="SAM" id="Phobius"/>
    </source>
</evidence>
<protein>
    <recommendedName>
        <fullName evidence="6">Peptidyl-prolyl cis-trans isomerase</fullName>
        <ecNumber evidence="6">5.2.1.8</ecNumber>
    </recommendedName>
</protein>
<evidence type="ECO:0000256" key="2">
    <source>
        <dbReference type="ARBA" id="ARBA00006577"/>
    </source>
</evidence>
<comment type="catalytic activity">
    <reaction evidence="1 5 6">
        <text>[protein]-peptidylproline (omega=180) = [protein]-peptidylproline (omega=0)</text>
        <dbReference type="Rhea" id="RHEA:16237"/>
        <dbReference type="Rhea" id="RHEA-COMP:10747"/>
        <dbReference type="Rhea" id="RHEA-COMP:10748"/>
        <dbReference type="ChEBI" id="CHEBI:83833"/>
        <dbReference type="ChEBI" id="CHEBI:83834"/>
        <dbReference type="EC" id="5.2.1.8"/>
    </reaction>
</comment>
<dbReference type="InterPro" id="IPR001179">
    <property type="entry name" value="PPIase_FKBP_dom"/>
</dbReference>
<dbReference type="Pfam" id="PF00254">
    <property type="entry name" value="FKBP_C"/>
    <property type="match status" value="1"/>
</dbReference>
<dbReference type="GO" id="GO:0003755">
    <property type="term" value="F:peptidyl-prolyl cis-trans isomerase activity"/>
    <property type="evidence" value="ECO:0007669"/>
    <property type="project" value="UniProtKB-UniRule"/>
</dbReference>
<reference evidence="9 10" key="1">
    <citation type="journal article" date="2015" name="Nature">
        <title>rRNA introns, odd ribosomes, and small enigmatic genomes across a large radiation of phyla.</title>
        <authorList>
            <person name="Brown C.T."/>
            <person name="Hug L.A."/>
            <person name="Thomas B.C."/>
            <person name="Sharon I."/>
            <person name="Castelle C.J."/>
            <person name="Singh A."/>
            <person name="Wilkins M.J."/>
            <person name="Williams K.H."/>
            <person name="Banfield J.F."/>
        </authorList>
    </citation>
    <scope>NUCLEOTIDE SEQUENCE [LARGE SCALE GENOMIC DNA]</scope>
</reference>
<evidence type="ECO:0000256" key="3">
    <source>
        <dbReference type="ARBA" id="ARBA00023110"/>
    </source>
</evidence>
<gene>
    <name evidence="9" type="ORF">UU83_C0001G0005</name>
</gene>
<keyword evidence="3 5" id="KW-0697">Rotamase</keyword>
<name>A0A0G0XLN5_9BACT</name>
<keyword evidence="7" id="KW-0472">Membrane</keyword>
<accession>A0A0G0XLN5</accession>
<evidence type="ECO:0000259" key="8">
    <source>
        <dbReference type="PROSITE" id="PS50059"/>
    </source>
</evidence>
<comment type="caution">
    <text evidence="9">The sequence shown here is derived from an EMBL/GenBank/DDBJ whole genome shotgun (WGS) entry which is preliminary data.</text>
</comment>
<organism evidence="9 10">
    <name type="scientific">Candidatus Jorgensenbacteria bacterium GW2011_GWF2_41_8</name>
    <dbReference type="NCBI Taxonomy" id="1618667"/>
    <lineage>
        <taxon>Bacteria</taxon>
        <taxon>Candidatus Joergenseniibacteriota</taxon>
    </lineage>
</organism>
<sequence>MTKTVLVFTVVIIFVGIAVWLFVNKSKNANAPVAETSPLDNPFASIGAAPTASPVAGKVITLEGGLQIQDLIVGTGAEAVNGKMITVNYVGTLADGKKFDSSYDRGTPFQFNLGAGEVIRGWELGVAGMKIGGKRKLIIPPALGYGDRNIGNGLIPPNSTLIFEVELLGVGK</sequence>
<evidence type="ECO:0000313" key="9">
    <source>
        <dbReference type="EMBL" id="KKS25789.1"/>
    </source>
</evidence>